<evidence type="ECO:0000256" key="1">
    <source>
        <dbReference type="ARBA" id="ARBA00004141"/>
    </source>
</evidence>
<protein>
    <recommendedName>
        <fullName evidence="5">Major facilitator superfamily (MFS) profile domain-containing protein</fullName>
    </recommendedName>
</protein>
<dbReference type="Pfam" id="PF07690">
    <property type="entry name" value="MFS_1"/>
    <property type="match status" value="1"/>
</dbReference>
<comment type="subcellular location">
    <subcellularLocation>
        <location evidence="1">Membrane</location>
        <topology evidence="1">Multi-pass membrane protein</topology>
    </subcellularLocation>
</comment>
<evidence type="ECO:0000256" key="4">
    <source>
        <dbReference type="SAM" id="Phobius"/>
    </source>
</evidence>
<dbReference type="Gene3D" id="1.20.1250.20">
    <property type="entry name" value="MFS general substrate transporter like domains"/>
    <property type="match status" value="1"/>
</dbReference>
<dbReference type="OrthoDB" id="410267at2759"/>
<feature type="transmembrane region" description="Helical" evidence="4">
    <location>
        <begin position="342"/>
        <end position="361"/>
    </location>
</feature>
<organism evidence="6 7">
    <name type="scientific">Cytospora chrysosperma</name>
    <name type="common">Cytospora canker fungus</name>
    <name type="synonym">Sphaeria chrysosperma</name>
    <dbReference type="NCBI Taxonomy" id="252740"/>
    <lineage>
        <taxon>Eukaryota</taxon>
        <taxon>Fungi</taxon>
        <taxon>Dikarya</taxon>
        <taxon>Ascomycota</taxon>
        <taxon>Pezizomycotina</taxon>
        <taxon>Sordariomycetes</taxon>
        <taxon>Sordariomycetidae</taxon>
        <taxon>Diaporthales</taxon>
        <taxon>Cytosporaceae</taxon>
        <taxon>Cytospora</taxon>
    </lineage>
</organism>
<dbReference type="InterPro" id="IPR020846">
    <property type="entry name" value="MFS_dom"/>
</dbReference>
<evidence type="ECO:0000259" key="5">
    <source>
        <dbReference type="PROSITE" id="PS50850"/>
    </source>
</evidence>
<dbReference type="InterPro" id="IPR050327">
    <property type="entry name" value="Proton-linked_MCT"/>
</dbReference>
<proteinExistence type="inferred from homology"/>
<sequence length="466" mass="50485">MSESRRPLDIGECDHTDLEPTVNEKEPIDVSAGDHPPPLFVVPSNPGQGQEHDLERRTTTATDGETYPDGGLEAWLVVLGAWLALVSSLGLMNTLATFQSYLTTHQLADYDEGTIGWIFSVYTFMVFFLGLYIGPLFDKHGPRWLILTGTIFVCASLVLFSISTELWHFILSLGIFCGTGCSLLFTPSFAAVGHWFQTRRGLAMGIASTGGSIGGIVFPLMLEALFARVGWAWAVRALALLCLVLCAAANLLIRARLPPARGASARPDFRIFGDWAFALTTAGIFLLEFALFIPVTYVSSYARAQGFSESFSFQILPILNAASAFGRALPGYWGDKIGPFNINLIMIVFSIVATLAIWLPAGSYTAGLVLFAVTFGFASGSNVSITPVCVGRLCRTQQYGRYYATCYTIVSFACLVGVPIGGNILTSNGGDYWGVIVFTGLVYLGALIALYLAKVCKVGWQPWVIF</sequence>
<feature type="domain" description="Major facilitator superfamily (MFS) profile" evidence="5">
    <location>
        <begin position="73"/>
        <end position="457"/>
    </location>
</feature>
<feature type="transmembrane region" description="Helical" evidence="4">
    <location>
        <begin position="233"/>
        <end position="253"/>
    </location>
</feature>
<dbReference type="EMBL" id="LJZO01000029">
    <property type="protein sequence ID" value="ROV94235.1"/>
    <property type="molecule type" value="Genomic_DNA"/>
</dbReference>
<feature type="transmembrane region" description="Helical" evidence="4">
    <location>
        <begin position="367"/>
        <end position="390"/>
    </location>
</feature>
<reference evidence="6 7" key="1">
    <citation type="submission" date="2015-09" db="EMBL/GenBank/DDBJ databases">
        <title>Host preference determinants of Valsa canker pathogens revealed by comparative genomics.</title>
        <authorList>
            <person name="Yin Z."/>
            <person name="Huang L."/>
        </authorList>
    </citation>
    <scope>NUCLEOTIDE SEQUENCE [LARGE SCALE GENOMIC DNA]</scope>
    <source>
        <strain evidence="6 7">YSFL</strain>
    </source>
</reference>
<feature type="transmembrane region" description="Helical" evidence="4">
    <location>
        <begin position="402"/>
        <end position="420"/>
    </location>
</feature>
<dbReference type="GO" id="GO:0016020">
    <property type="term" value="C:membrane"/>
    <property type="evidence" value="ECO:0007669"/>
    <property type="project" value="UniProtKB-SubCell"/>
</dbReference>
<gene>
    <name evidence="6" type="ORF">VSDG_05647</name>
</gene>
<feature type="transmembrane region" description="Helical" evidence="4">
    <location>
        <begin position="202"/>
        <end position="221"/>
    </location>
</feature>
<feature type="transmembrane region" description="Helical" evidence="4">
    <location>
        <begin position="274"/>
        <end position="299"/>
    </location>
</feature>
<evidence type="ECO:0000256" key="3">
    <source>
        <dbReference type="SAM" id="MobiDB-lite"/>
    </source>
</evidence>
<dbReference type="GO" id="GO:0022857">
    <property type="term" value="F:transmembrane transporter activity"/>
    <property type="evidence" value="ECO:0007669"/>
    <property type="project" value="InterPro"/>
</dbReference>
<keyword evidence="4" id="KW-1133">Transmembrane helix</keyword>
<dbReference type="InterPro" id="IPR011701">
    <property type="entry name" value="MFS"/>
</dbReference>
<feature type="transmembrane region" description="Helical" evidence="4">
    <location>
        <begin position="169"/>
        <end position="190"/>
    </location>
</feature>
<comment type="similarity">
    <text evidence="2">Belongs to the major facilitator superfamily. Monocarboxylate porter (TC 2.A.1.13) family.</text>
</comment>
<evidence type="ECO:0000256" key="2">
    <source>
        <dbReference type="ARBA" id="ARBA00006727"/>
    </source>
</evidence>
<accession>A0A423VT71</accession>
<evidence type="ECO:0000313" key="6">
    <source>
        <dbReference type="EMBL" id="ROV94235.1"/>
    </source>
</evidence>
<dbReference type="CDD" id="cd17352">
    <property type="entry name" value="MFS_MCT_SLC16"/>
    <property type="match status" value="1"/>
</dbReference>
<dbReference type="Proteomes" id="UP000284375">
    <property type="component" value="Unassembled WGS sequence"/>
</dbReference>
<feature type="compositionally biased region" description="Basic and acidic residues" evidence="3">
    <location>
        <begin position="1"/>
        <end position="28"/>
    </location>
</feature>
<feature type="transmembrane region" description="Helical" evidence="4">
    <location>
        <begin position="115"/>
        <end position="137"/>
    </location>
</feature>
<comment type="caution">
    <text evidence="6">The sequence shown here is derived from an EMBL/GenBank/DDBJ whole genome shotgun (WGS) entry which is preliminary data.</text>
</comment>
<dbReference type="SUPFAM" id="SSF103473">
    <property type="entry name" value="MFS general substrate transporter"/>
    <property type="match status" value="1"/>
</dbReference>
<dbReference type="InterPro" id="IPR036259">
    <property type="entry name" value="MFS_trans_sf"/>
</dbReference>
<evidence type="ECO:0000313" key="7">
    <source>
        <dbReference type="Proteomes" id="UP000284375"/>
    </source>
</evidence>
<dbReference type="PANTHER" id="PTHR11360:SF177">
    <property type="entry name" value="RIBOFLAVIN TRANSPORTER MCH5"/>
    <property type="match status" value="1"/>
</dbReference>
<keyword evidence="7" id="KW-1185">Reference proteome</keyword>
<dbReference type="PROSITE" id="PS50850">
    <property type="entry name" value="MFS"/>
    <property type="match status" value="1"/>
</dbReference>
<feature type="transmembrane region" description="Helical" evidence="4">
    <location>
        <begin position="311"/>
        <end position="330"/>
    </location>
</feature>
<name>A0A423VT71_CYTCH</name>
<feature type="transmembrane region" description="Helical" evidence="4">
    <location>
        <begin position="432"/>
        <end position="453"/>
    </location>
</feature>
<dbReference type="AlphaFoldDB" id="A0A423VT71"/>
<keyword evidence="4" id="KW-0472">Membrane</keyword>
<keyword evidence="4" id="KW-0812">Transmembrane</keyword>
<dbReference type="PANTHER" id="PTHR11360">
    <property type="entry name" value="MONOCARBOXYLATE TRANSPORTER"/>
    <property type="match status" value="1"/>
</dbReference>
<feature type="transmembrane region" description="Helical" evidence="4">
    <location>
        <begin position="74"/>
        <end position="95"/>
    </location>
</feature>
<feature type="transmembrane region" description="Helical" evidence="4">
    <location>
        <begin position="144"/>
        <end position="163"/>
    </location>
</feature>
<feature type="region of interest" description="Disordered" evidence="3">
    <location>
        <begin position="1"/>
        <end position="65"/>
    </location>
</feature>